<evidence type="ECO:0000256" key="1">
    <source>
        <dbReference type="ARBA" id="ARBA00004842"/>
    </source>
</evidence>
<dbReference type="PANTHER" id="PTHR21087:SF16">
    <property type="entry name" value="SHIKIMATE KINASE 1, CHLOROPLASTIC"/>
    <property type="match status" value="1"/>
</dbReference>
<evidence type="ECO:0000313" key="13">
    <source>
        <dbReference type="Proteomes" id="UP000246483"/>
    </source>
</evidence>
<feature type="binding site" evidence="11">
    <location>
        <position position="34"/>
    </location>
    <ligand>
        <name>substrate</name>
    </ligand>
</feature>
<keyword evidence="7 11" id="KW-0418">Kinase</keyword>
<dbReference type="CDD" id="cd00464">
    <property type="entry name" value="SK"/>
    <property type="match status" value="1"/>
</dbReference>
<comment type="caution">
    <text evidence="12">The sequence shown here is derived from an EMBL/GenBank/DDBJ whole genome shotgun (WGS) entry which is preliminary data.</text>
</comment>
<evidence type="ECO:0000256" key="9">
    <source>
        <dbReference type="ARBA" id="ARBA00023141"/>
    </source>
</evidence>
<dbReference type="GO" id="GO:0009073">
    <property type="term" value="P:aromatic amino acid family biosynthetic process"/>
    <property type="evidence" value="ECO:0007669"/>
    <property type="project" value="UniProtKB-KW"/>
</dbReference>
<dbReference type="Proteomes" id="UP000246483">
    <property type="component" value="Unassembled WGS sequence"/>
</dbReference>
<sequence length="178" mass="19796">MPTRCALIGMPGAGKSTAGRQVARRLQLPFIDMDQLLEERLGCRIRDYFEQHGEAAFRAHEAALLAELADAPGPMLLSPGGGIVLREDNRAALRRGFAPVLYLRASPDELFRRLRHDRSRPLLQTPDPLARLRELYRVRDPLYREVASHVIETGRPTLQSLVGMVLMQLELAPGAAAP</sequence>
<dbReference type="InterPro" id="IPR000623">
    <property type="entry name" value="Shikimate_kinase/TSH1"/>
</dbReference>
<feature type="binding site" evidence="11">
    <location>
        <position position="16"/>
    </location>
    <ligand>
        <name>Mg(2+)</name>
        <dbReference type="ChEBI" id="CHEBI:18420"/>
    </ligand>
</feature>
<keyword evidence="4 11" id="KW-0028">Amino-acid biosynthesis</keyword>
<comment type="subcellular location">
    <subcellularLocation>
        <location evidence="11">Cytoplasm</location>
    </subcellularLocation>
</comment>
<feature type="binding site" evidence="11">
    <location>
        <position position="139"/>
    </location>
    <ligand>
        <name>substrate</name>
    </ligand>
</feature>
<keyword evidence="9 11" id="KW-0057">Aromatic amino acid biosynthesis</keyword>
<dbReference type="GO" id="GO:0008652">
    <property type="term" value="P:amino acid biosynthetic process"/>
    <property type="evidence" value="ECO:0007669"/>
    <property type="project" value="UniProtKB-KW"/>
</dbReference>
<accession>A0A317RCP4</accession>
<dbReference type="PRINTS" id="PR01100">
    <property type="entry name" value="SHIKIMTKNASE"/>
</dbReference>
<dbReference type="InterPro" id="IPR027417">
    <property type="entry name" value="P-loop_NTPase"/>
</dbReference>
<dbReference type="UniPathway" id="UPA00053">
    <property type="reaction ID" value="UER00088"/>
</dbReference>
<organism evidence="12 13">
    <name type="scientific">Melaminivora alkalimesophila</name>
    <dbReference type="NCBI Taxonomy" id="1165852"/>
    <lineage>
        <taxon>Bacteria</taxon>
        <taxon>Pseudomonadati</taxon>
        <taxon>Pseudomonadota</taxon>
        <taxon>Betaproteobacteria</taxon>
        <taxon>Burkholderiales</taxon>
        <taxon>Comamonadaceae</taxon>
        <taxon>Melaminivora</taxon>
    </lineage>
</organism>
<dbReference type="GO" id="GO:0004765">
    <property type="term" value="F:shikimate kinase activity"/>
    <property type="evidence" value="ECO:0007669"/>
    <property type="project" value="UniProtKB-UniRule"/>
</dbReference>
<comment type="subunit">
    <text evidence="11">Monomer.</text>
</comment>
<dbReference type="SUPFAM" id="SSF52540">
    <property type="entry name" value="P-loop containing nucleoside triphosphate hydrolases"/>
    <property type="match status" value="1"/>
</dbReference>
<comment type="caution">
    <text evidence="11">Lacks conserved residue(s) required for the propagation of feature annotation.</text>
</comment>
<dbReference type="InterPro" id="IPR023000">
    <property type="entry name" value="Shikimate_kinase_CS"/>
</dbReference>
<dbReference type="RefSeq" id="WP_040436532.1">
    <property type="nucleotide sequence ID" value="NZ_ALEE01000497.1"/>
</dbReference>
<dbReference type="InterPro" id="IPR031322">
    <property type="entry name" value="Shikimate/glucono_kinase"/>
</dbReference>
<feature type="binding site" evidence="11">
    <location>
        <position position="81"/>
    </location>
    <ligand>
        <name>substrate</name>
    </ligand>
</feature>
<feature type="binding site" evidence="11">
    <location>
        <position position="120"/>
    </location>
    <ligand>
        <name>ATP</name>
        <dbReference type="ChEBI" id="CHEBI:30616"/>
    </ligand>
</feature>
<keyword evidence="8 11" id="KW-0067">ATP-binding</keyword>
<dbReference type="AlphaFoldDB" id="A0A317RCP4"/>
<dbReference type="GO" id="GO:0009423">
    <property type="term" value="P:chorismate biosynthetic process"/>
    <property type="evidence" value="ECO:0007669"/>
    <property type="project" value="UniProtKB-UniRule"/>
</dbReference>
<evidence type="ECO:0000256" key="4">
    <source>
        <dbReference type="ARBA" id="ARBA00022605"/>
    </source>
</evidence>
<gene>
    <name evidence="11" type="primary">aroK</name>
    <name evidence="12" type="ORF">DFR36_103285</name>
</gene>
<dbReference type="EC" id="2.7.1.71" evidence="3 11"/>
<evidence type="ECO:0000313" key="12">
    <source>
        <dbReference type="EMBL" id="PWW47009.1"/>
    </source>
</evidence>
<comment type="pathway">
    <text evidence="1 11">Metabolic intermediate biosynthesis; chorismate biosynthesis; chorismate from D-erythrose 4-phosphate and phosphoenolpyruvate: step 5/7.</text>
</comment>
<evidence type="ECO:0000256" key="3">
    <source>
        <dbReference type="ARBA" id="ARBA00012154"/>
    </source>
</evidence>
<evidence type="ECO:0000256" key="7">
    <source>
        <dbReference type="ARBA" id="ARBA00022777"/>
    </source>
</evidence>
<dbReference type="GO" id="GO:0005829">
    <property type="term" value="C:cytosol"/>
    <property type="evidence" value="ECO:0007669"/>
    <property type="project" value="TreeGrafter"/>
</dbReference>
<comment type="catalytic activity">
    <reaction evidence="10 11">
        <text>shikimate + ATP = 3-phosphoshikimate + ADP + H(+)</text>
        <dbReference type="Rhea" id="RHEA:13121"/>
        <dbReference type="ChEBI" id="CHEBI:15378"/>
        <dbReference type="ChEBI" id="CHEBI:30616"/>
        <dbReference type="ChEBI" id="CHEBI:36208"/>
        <dbReference type="ChEBI" id="CHEBI:145989"/>
        <dbReference type="ChEBI" id="CHEBI:456216"/>
        <dbReference type="EC" id="2.7.1.71"/>
    </reaction>
</comment>
<name>A0A317RCP4_9BURK</name>
<dbReference type="GO" id="GO:0000287">
    <property type="term" value="F:magnesium ion binding"/>
    <property type="evidence" value="ECO:0007669"/>
    <property type="project" value="UniProtKB-UniRule"/>
</dbReference>
<evidence type="ECO:0000256" key="11">
    <source>
        <dbReference type="HAMAP-Rule" id="MF_00109"/>
    </source>
</evidence>
<keyword evidence="5 11" id="KW-0808">Transferase</keyword>
<evidence type="ECO:0000256" key="6">
    <source>
        <dbReference type="ARBA" id="ARBA00022741"/>
    </source>
</evidence>
<dbReference type="PROSITE" id="PS01128">
    <property type="entry name" value="SHIKIMATE_KINASE"/>
    <property type="match status" value="1"/>
</dbReference>
<protein>
    <recommendedName>
        <fullName evidence="3 11">Shikimate kinase</fullName>
        <shortName evidence="11">SK</shortName>
        <ecNumber evidence="3 11">2.7.1.71</ecNumber>
    </recommendedName>
</protein>
<evidence type="ECO:0000256" key="2">
    <source>
        <dbReference type="ARBA" id="ARBA00006997"/>
    </source>
</evidence>
<keyword evidence="11" id="KW-0479">Metal-binding</keyword>
<keyword evidence="6 11" id="KW-0547">Nucleotide-binding</keyword>
<comment type="function">
    <text evidence="11">Catalyzes the specific phosphorylation of the 3-hydroxyl group of shikimic acid using ATP as a cosubstrate.</text>
</comment>
<keyword evidence="11" id="KW-0460">Magnesium</keyword>
<dbReference type="Gene3D" id="3.40.50.300">
    <property type="entry name" value="P-loop containing nucleotide triphosphate hydrolases"/>
    <property type="match status" value="1"/>
</dbReference>
<dbReference type="GO" id="GO:0005524">
    <property type="term" value="F:ATP binding"/>
    <property type="evidence" value="ECO:0007669"/>
    <property type="project" value="UniProtKB-UniRule"/>
</dbReference>
<feature type="binding site" evidence="11">
    <location>
        <begin position="12"/>
        <end position="17"/>
    </location>
    <ligand>
        <name>ATP</name>
        <dbReference type="ChEBI" id="CHEBI:30616"/>
    </ligand>
</feature>
<feature type="binding site" evidence="11">
    <location>
        <position position="58"/>
    </location>
    <ligand>
        <name>substrate</name>
    </ligand>
</feature>
<dbReference type="PANTHER" id="PTHR21087">
    <property type="entry name" value="SHIKIMATE KINASE"/>
    <property type="match status" value="1"/>
</dbReference>
<dbReference type="EMBL" id="QGUB01000003">
    <property type="protein sequence ID" value="PWW47009.1"/>
    <property type="molecule type" value="Genomic_DNA"/>
</dbReference>
<evidence type="ECO:0000256" key="10">
    <source>
        <dbReference type="ARBA" id="ARBA00048567"/>
    </source>
</evidence>
<evidence type="ECO:0000256" key="8">
    <source>
        <dbReference type="ARBA" id="ARBA00022840"/>
    </source>
</evidence>
<comment type="cofactor">
    <cofactor evidence="11">
        <name>Mg(2+)</name>
        <dbReference type="ChEBI" id="CHEBI:18420"/>
    </cofactor>
    <text evidence="11">Binds 1 Mg(2+) ion per subunit.</text>
</comment>
<dbReference type="HAMAP" id="MF_00109">
    <property type="entry name" value="Shikimate_kinase"/>
    <property type="match status" value="1"/>
</dbReference>
<reference evidence="12 13" key="1">
    <citation type="submission" date="2018-05" db="EMBL/GenBank/DDBJ databases">
        <title>Genomic Encyclopedia of Type Strains, Phase IV (KMG-IV): sequencing the most valuable type-strain genomes for metagenomic binning, comparative biology and taxonomic classification.</title>
        <authorList>
            <person name="Goeker M."/>
        </authorList>
    </citation>
    <scope>NUCLEOTIDE SEQUENCE [LARGE SCALE GENOMIC DNA]</scope>
    <source>
        <strain evidence="12 13">DSM 26006</strain>
    </source>
</reference>
<dbReference type="OrthoDB" id="9800332at2"/>
<comment type="similarity">
    <text evidence="2 11">Belongs to the shikimate kinase family.</text>
</comment>
<evidence type="ECO:0000256" key="5">
    <source>
        <dbReference type="ARBA" id="ARBA00022679"/>
    </source>
</evidence>
<dbReference type="Pfam" id="PF01202">
    <property type="entry name" value="SKI"/>
    <property type="match status" value="1"/>
</dbReference>
<proteinExistence type="inferred from homology"/>
<keyword evidence="13" id="KW-1185">Reference proteome</keyword>
<keyword evidence="11" id="KW-0963">Cytoplasm</keyword>